<keyword evidence="3" id="KW-0963">Cytoplasm</keyword>
<evidence type="ECO:0000256" key="2">
    <source>
        <dbReference type="ARBA" id="ARBA00004496"/>
    </source>
</evidence>
<dbReference type="GO" id="GO:0005737">
    <property type="term" value="C:cytoplasm"/>
    <property type="evidence" value="ECO:0007669"/>
    <property type="project" value="UniProtKB-SubCell"/>
</dbReference>
<gene>
    <name evidence="6" type="ORF">VNO78_25905</name>
</gene>
<evidence type="ECO:0000313" key="7">
    <source>
        <dbReference type="Proteomes" id="UP001386955"/>
    </source>
</evidence>
<evidence type="ECO:0000256" key="4">
    <source>
        <dbReference type="ARBA" id="ARBA00023242"/>
    </source>
</evidence>
<dbReference type="PANTHER" id="PTHR31250">
    <property type="entry name" value="IQ DOMAIN-CONTAINING PROTEIN IQM3"/>
    <property type="match status" value="1"/>
</dbReference>
<accession>A0AAN9S8L8</accession>
<proteinExistence type="predicted"/>
<feature type="region of interest" description="Disordered" evidence="5">
    <location>
        <begin position="34"/>
        <end position="94"/>
    </location>
</feature>
<feature type="compositionally biased region" description="Basic and acidic residues" evidence="5">
    <location>
        <begin position="181"/>
        <end position="191"/>
    </location>
</feature>
<keyword evidence="4" id="KW-0539">Nucleus</keyword>
<dbReference type="EMBL" id="JAYMYS010000006">
    <property type="protein sequence ID" value="KAK7390596.1"/>
    <property type="molecule type" value="Genomic_DNA"/>
</dbReference>
<organism evidence="6 7">
    <name type="scientific">Psophocarpus tetragonolobus</name>
    <name type="common">Winged bean</name>
    <name type="synonym">Dolichos tetragonolobus</name>
    <dbReference type="NCBI Taxonomy" id="3891"/>
    <lineage>
        <taxon>Eukaryota</taxon>
        <taxon>Viridiplantae</taxon>
        <taxon>Streptophyta</taxon>
        <taxon>Embryophyta</taxon>
        <taxon>Tracheophyta</taxon>
        <taxon>Spermatophyta</taxon>
        <taxon>Magnoliopsida</taxon>
        <taxon>eudicotyledons</taxon>
        <taxon>Gunneridae</taxon>
        <taxon>Pentapetalae</taxon>
        <taxon>rosids</taxon>
        <taxon>fabids</taxon>
        <taxon>Fabales</taxon>
        <taxon>Fabaceae</taxon>
        <taxon>Papilionoideae</taxon>
        <taxon>50 kb inversion clade</taxon>
        <taxon>NPAAA clade</taxon>
        <taxon>indigoferoid/millettioid clade</taxon>
        <taxon>Phaseoleae</taxon>
        <taxon>Psophocarpus</taxon>
    </lineage>
</organism>
<dbReference type="InterPro" id="IPR044159">
    <property type="entry name" value="IQM"/>
</dbReference>
<sequence length="191" mass="20944">MNSNLKLTLKMEDGEGIVGMETDHGILRIKICNPRDDSDTYEDGKVGEIENAPEDYINGKIPEPGVSEKAENTSSSNKENPQHASVGSYKRTLSGGLQPRNQYCIESIPKKASKSYQLGHQLSHKWWAGPRIGCVANYPIELRLQALEMLNLSPKVPLSPSSYRLVGGPVSPTTCPTPKGTRLDTNENSVH</sequence>
<evidence type="ECO:0000313" key="6">
    <source>
        <dbReference type="EMBL" id="KAK7390596.1"/>
    </source>
</evidence>
<protein>
    <submittedName>
        <fullName evidence="6">Uncharacterized protein</fullName>
    </submittedName>
</protein>
<dbReference type="AlphaFoldDB" id="A0AAN9S8L8"/>
<feature type="region of interest" description="Disordered" evidence="5">
    <location>
        <begin position="169"/>
        <end position="191"/>
    </location>
</feature>
<comment type="subcellular location">
    <subcellularLocation>
        <location evidence="2">Cytoplasm</location>
    </subcellularLocation>
    <subcellularLocation>
        <location evidence="1">Nucleus</location>
    </subcellularLocation>
</comment>
<dbReference type="GO" id="GO:0005634">
    <property type="term" value="C:nucleus"/>
    <property type="evidence" value="ECO:0007669"/>
    <property type="project" value="UniProtKB-SubCell"/>
</dbReference>
<reference evidence="6 7" key="1">
    <citation type="submission" date="2024-01" db="EMBL/GenBank/DDBJ databases">
        <title>The genomes of 5 underutilized Papilionoideae crops provide insights into root nodulation and disease resistanc.</title>
        <authorList>
            <person name="Jiang F."/>
        </authorList>
    </citation>
    <scope>NUCLEOTIDE SEQUENCE [LARGE SCALE GENOMIC DNA]</scope>
    <source>
        <strain evidence="6">DUOXIRENSHENG_FW03</strain>
        <tissue evidence="6">Leaves</tissue>
    </source>
</reference>
<comment type="caution">
    <text evidence="6">The sequence shown here is derived from an EMBL/GenBank/DDBJ whole genome shotgun (WGS) entry which is preliminary data.</text>
</comment>
<name>A0AAN9S8L8_PSOTE</name>
<evidence type="ECO:0000256" key="5">
    <source>
        <dbReference type="SAM" id="MobiDB-lite"/>
    </source>
</evidence>
<evidence type="ECO:0000256" key="1">
    <source>
        <dbReference type="ARBA" id="ARBA00004123"/>
    </source>
</evidence>
<feature type="compositionally biased region" description="Polar residues" evidence="5">
    <location>
        <begin position="72"/>
        <end position="85"/>
    </location>
</feature>
<dbReference type="PANTHER" id="PTHR31250:SF10">
    <property type="entry name" value="IQ DOMAIN-CONTAINING PROTEIN IQM3"/>
    <property type="match status" value="1"/>
</dbReference>
<keyword evidence="7" id="KW-1185">Reference proteome</keyword>
<feature type="compositionally biased region" description="Basic and acidic residues" evidence="5">
    <location>
        <begin position="34"/>
        <end position="48"/>
    </location>
</feature>
<dbReference type="Proteomes" id="UP001386955">
    <property type="component" value="Unassembled WGS sequence"/>
</dbReference>
<evidence type="ECO:0000256" key="3">
    <source>
        <dbReference type="ARBA" id="ARBA00022490"/>
    </source>
</evidence>